<dbReference type="GO" id="GO:0051607">
    <property type="term" value="P:defense response to virus"/>
    <property type="evidence" value="ECO:0007669"/>
    <property type="project" value="UniProtKB-KW"/>
</dbReference>
<evidence type="ECO:0000313" key="3">
    <source>
        <dbReference type="EMBL" id="MBS4537082.1"/>
    </source>
</evidence>
<name>A0A942Z613_9FIRM</name>
<dbReference type="InterPro" id="IPR045747">
    <property type="entry name" value="CRISPR-assoc_prot_Cas6_N_sf"/>
</dbReference>
<feature type="domain" description="CRISPR associated protein Cas6 C-terminal" evidence="2">
    <location>
        <begin position="118"/>
        <end position="241"/>
    </location>
</feature>
<dbReference type="Gene3D" id="3.30.70.1900">
    <property type="match status" value="1"/>
</dbReference>
<dbReference type="PANTHER" id="PTHR36984:SF3">
    <property type="entry name" value="CRISPR-ASSOCIATED ENDORIBONUCLEASE CAS6"/>
    <property type="match status" value="1"/>
</dbReference>
<keyword evidence="4" id="KW-1185">Reference proteome</keyword>
<gene>
    <name evidence="3" type="primary">cas6</name>
    <name evidence="3" type="ORF">GOQ27_01330</name>
</gene>
<dbReference type="Pfam" id="PF01881">
    <property type="entry name" value="Cas_Cas6_C"/>
    <property type="match status" value="1"/>
</dbReference>
<evidence type="ECO:0000259" key="2">
    <source>
        <dbReference type="Pfam" id="PF01881"/>
    </source>
</evidence>
<keyword evidence="1" id="KW-0051">Antiviral defense</keyword>
<protein>
    <submittedName>
        <fullName evidence="3">CRISPR-associated endoribonuclease Cas6</fullName>
    </submittedName>
</protein>
<reference evidence="3" key="1">
    <citation type="submission" date="2019-12" db="EMBL/GenBank/DDBJ databases">
        <title>Clostridiaceae gen. nov. sp. nov., isolated from sediment in Xinjiang, China.</title>
        <authorList>
            <person name="Zhang R."/>
        </authorList>
    </citation>
    <scope>NUCLEOTIDE SEQUENCE</scope>
    <source>
        <strain evidence="3">D2Q-11</strain>
    </source>
</reference>
<dbReference type="InterPro" id="IPR049435">
    <property type="entry name" value="Cas_Cas6_C"/>
</dbReference>
<dbReference type="RefSeq" id="WP_203365013.1">
    <property type="nucleotide sequence ID" value="NZ_WSFT01000012.1"/>
</dbReference>
<organism evidence="3 4">
    <name type="scientific">Anaeromonas frigoriresistens</name>
    <dbReference type="NCBI Taxonomy" id="2683708"/>
    <lineage>
        <taxon>Bacteria</taxon>
        <taxon>Bacillati</taxon>
        <taxon>Bacillota</taxon>
        <taxon>Tissierellia</taxon>
        <taxon>Tissierellales</taxon>
        <taxon>Thermohalobacteraceae</taxon>
        <taxon>Anaeromonas</taxon>
    </lineage>
</organism>
<dbReference type="NCBIfam" id="TIGR01877">
    <property type="entry name" value="cas_cas6"/>
    <property type="match status" value="1"/>
</dbReference>
<accession>A0A942Z613</accession>
<evidence type="ECO:0000256" key="1">
    <source>
        <dbReference type="ARBA" id="ARBA00023118"/>
    </source>
</evidence>
<dbReference type="Gene3D" id="3.30.70.1890">
    <property type="match status" value="1"/>
</dbReference>
<dbReference type="EMBL" id="WSFT01000012">
    <property type="protein sequence ID" value="MBS4537082.1"/>
    <property type="molecule type" value="Genomic_DNA"/>
</dbReference>
<comment type="caution">
    <text evidence="3">The sequence shown here is derived from an EMBL/GenBank/DDBJ whole genome shotgun (WGS) entry which is preliminary data.</text>
</comment>
<dbReference type="GO" id="GO:0016788">
    <property type="term" value="F:hydrolase activity, acting on ester bonds"/>
    <property type="evidence" value="ECO:0007669"/>
    <property type="project" value="InterPro"/>
</dbReference>
<dbReference type="InterPro" id="IPR010156">
    <property type="entry name" value="CRISPR-assoc_prot_Cas6"/>
</dbReference>
<sequence>MRFTVELLLEKEKISKDKNRIILSLIKKAFSSYDTGYYKELYENEENKMKDFTFSMYMGHCKFLREEILIPSKKISLNFSTYSSKTGIMFFNSFLDIKGIKQAIGNNMITIGKINMVKEKPILNDEVVFKTLSPIVVREHNSDNSKTWYYSLKDKEGQAVFRKNLTYQLCEELGKEALTDIKNLEFTVANNIKIVKVKNYGIEVHSNLGKIKIKAKPYILDYLYKAGVGSKRSIGFGMLDIV</sequence>
<dbReference type="CDD" id="cd21140">
    <property type="entry name" value="Cas6_I-like"/>
    <property type="match status" value="1"/>
</dbReference>
<dbReference type="Proteomes" id="UP000724672">
    <property type="component" value="Unassembled WGS sequence"/>
</dbReference>
<dbReference type="AlphaFoldDB" id="A0A942Z613"/>
<proteinExistence type="predicted"/>
<evidence type="ECO:0000313" key="4">
    <source>
        <dbReference type="Proteomes" id="UP000724672"/>
    </source>
</evidence>
<dbReference type="PANTHER" id="PTHR36984">
    <property type="entry name" value="CRISPR-ASSOCIATED ENDORIBONUCLEASE CAS6 1"/>
    <property type="match status" value="1"/>
</dbReference>